<reference evidence="1" key="1">
    <citation type="journal article" date="2014" name="Int. J. Syst. Evol. Microbiol.">
        <title>Complete genome sequence of Corynebacterium casei LMG S-19264T (=DSM 44701T), isolated from a smear-ripened cheese.</title>
        <authorList>
            <consortium name="US DOE Joint Genome Institute (JGI-PGF)"/>
            <person name="Walter F."/>
            <person name="Albersmeier A."/>
            <person name="Kalinowski J."/>
            <person name="Ruckert C."/>
        </authorList>
    </citation>
    <scope>NUCLEOTIDE SEQUENCE</scope>
    <source>
        <strain evidence="1">CGMCC 1.15085</strain>
    </source>
</reference>
<sequence>MTNQLNAGRAQAEAAVQLVDEQLLRAVVDLRSHGMSHFDAHFDNVLTDGHRIYLSDFGLAISGQFQLDSKERDFVMRTSDQDLAYCATALVNTIVSTHFGFARADQRNDYLRRCVHSGLARGLIGTIADTVVRYATVATIINDFYWKLHDGELTAEYPTAAIALAIERAGLL</sequence>
<proteinExistence type="predicted"/>
<organism evidence="1 2">
    <name type="scientific">Flexivirga endophytica</name>
    <dbReference type="NCBI Taxonomy" id="1849103"/>
    <lineage>
        <taxon>Bacteria</taxon>
        <taxon>Bacillati</taxon>
        <taxon>Actinomycetota</taxon>
        <taxon>Actinomycetes</taxon>
        <taxon>Micrococcales</taxon>
        <taxon>Dermacoccaceae</taxon>
        <taxon>Flexivirga</taxon>
    </lineage>
</organism>
<name>A0A916TIW0_9MICO</name>
<dbReference type="SUPFAM" id="SSF56112">
    <property type="entry name" value="Protein kinase-like (PK-like)"/>
    <property type="match status" value="1"/>
</dbReference>
<evidence type="ECO:0000313" key="2">
    <source>
        <dbReference type="Proteomes" id="UP000636793"/>
    </source>
</evidence>
<gene>
    <name evidence="1" type="ORF">GCM10011492_41540</name>
</gene>
<dbReference type="Proteomes" id="UP000636793">
    <property type="component" value="Unassembled WGS sequence"/>
</dbReference>
<dbReference type="InterPro" id="IPR011009">
    <property type="entry name" value="Kinase-like_dom_sf"/>
</dbReference>
<dbReference type="Gene3D" id="1.10.510.10">
    <property type="entry name" value="Transferase(Phosphotransferase) domain 1"/>
    <property type="match status" value="1"/>
</dbReference>
<protein>
    <recommendedName>
        <fullName evidence="3">Protein kinase domain-containing protein</fullName>
    </recommendedName>
</protein>
<keyword evidence="2" id="KW-1185">Reference proteome</keyword>
<evidence type="ECO:0000313" key="1">
    <source>
        <dbReference type="EMBL" id="GGB46047.1"/>
    </source>
</evidence>
<dbReference type="RefSeq" id="WP_188838978.1">
    <property type="nucleotide sequence ID" value="NZ_BMHI01000007.1"/>
</dbReference>
<reference evidence="1" key="2">
    <citation type="submission" date="2020-09" db="EMBL/GenBank/DDBJ databases">
        <authorList>
            <person name="Sun Q."/>
            <person name="Zhou Y."/>
        </authorList>
    </citation>
    <scope>NUCLEOTIDE SEQUENCE</scope>
    <source>
        <strain evidence="1">CGMCC 1.15085</strain>
    </source>
</reference>
<dbReference type="EMBL" id="BMHI01000007">
    <property type="protein sequence ID" value="GGB46047.1"/>
    <property type="molecule type" value="Genomic_DNA"/>
</dbReference>
<comment type="caution">
    <text evidence="1">The sequence shown here is derived from an EMBL/GenBank/DDBJ whole genome shotgun (WGS) entry which is preliminary data.</text>
</comment>
<evidence type="ECO:0008006" key="3">
    <source>
        <dbReference type="Google" id="ProtNLM"/>
    </source>
</evidence>
<dbReference type="AlphaFoldDB" id="A0A916TIW0"/>
<accession>A0A916TIW0</accession>